<feature type="compositionally biased region" description="Basic and acidic residues" evidence="1">
    <location>
        <begin position="115"/>
        <end position="128"/>
    </location>
</feature>
<dbReference type="SMART" id="SM00166">
    <property type="entry name" value="UBX"/>
    <property type="match status" value="1"/>
</dbReference>
<dbReference type="GO" id="GO:0000045">
    <property type="term" value="P:autophagosome assembly"/>
    <property type="evidence" value="ECO:0007669"/>
    <property type="project" value="TreeGrafter"/>
</dbReference>
<dbReference type="PROSITE" id="PS50033">
    <property type="entry name" value="UBX"/>
    <property type="match status" value="1"/>
</dbReference>
<dbReference type="PANTHER" id="PTHR23333">
    <property type="entry name" value="UBX DOMAIN CONTAINING PROTEIN"/>
    <property type="match status" value="1"/>
</dbReference>
<dbReference type="PANTHER" id="PTHR23333:SF20">
    <property type="entry name" value="NSFL1 COFACTOR P47"/>
    <property type="match status" value="1"/>
</dbReference>
<evidence type="ECO:0000256" key="1">
    <source>
        <dbReference type="SAM" id="MobiDB-lite"/>
    </source>
</evidence>
<dbReference type="GO" id="GO:0005829">
    <property type="term" value="C:cytosol"/>
    <property type="evidence" value="ECO:0007669"/>
    <property type="project" value="TreeGrafter"/>
</dbReference>
<feature type="region of interest" description="Disordered" evidence="1">
    <location>
        <begin position="242"/>
        <end position="294"/>
    </location>
</feature>
<dbReference type="AlphaFoldDB" id="A0A061AZN8"/>
<feature type="region of interest" description="Disordered" evidence="1">
    <location>
        <begin position="36"/>
        <end position="173"/>
    </location>
</feature>
<evidence type="ECO:0000259" key="3">
    <source>
        <dbReference type="PROSITE" id="PS51399"/>
    </source>
</evidence>
<dbReference type="CDD" id="cd01770">
    <property type="entry name" value="UBX_UBXN2"/>
    <property type="match status" value="1"/>
</dbReference>
<dbReference type="GO" id="GO:0043161">
    <property type="term" value="P:proteasome-mediated ubiquitin-dependent protein catabolic process"/>
    <property type="evidence" value="ECO:0007669"/>
    <property type="project" value="TreeGrafter"/>
</dbReference>
<dbReference type="EMBL" id="LK052889">
    <property type="protein sequence ID" value="CDR40218.1"/>
    <property type="molecule type" value="Genomic_DNA"/>
</dbReference>
<evidence type="ECO:0000259" key="2">
    <source>
        <dbReference type="PROSITE" id="PS50033"/>
    </source>
</evidence>
<dbReference type="FunFam" id="3.30.420.210:FF:000002">
    <property type="entry name" value="UBX domain-containing protein 1"/>
    <property type="match status" value="1"/>
</dbReference>
<dbReference type="InterPro" id="IPR029071">
    <property type="entry name" value="Ubiquitin-like_domsf"/>
</dbReference>
<dbReference type="InterPro" id="IPR001012">
    <property type="entry name" value="UBX_dom"/>
</dbReference>
<dbReference type="InterPro" id="IPR012989">
    <property type="entry name" value="SEP_domain"/>
</dbReference>
<feature type="compositionally biased region" description="Polar residues" evidence="1">
    <location>
        <begin position="150"/>
        <end position="166"/>
    </location>
</feature>
<dbReference type="PhylomeDB" id="A0A061AZN8"/>
<dbReference type="VEuPathDB" id="FungiDB:BON22_2526"/>
<reference evidence="4" key="1">
    <citation type="journal article" date="2014" name="Genome Announc.">
        <title>Genome sequence of the yeast Cyberlindnera fabianii (Hansenula fabianii).</title>
        <authorList>
            <person name="Freel K.C."/>
            <person name="Sarilar V."/>
            <person name="Neuveglise C."/>
            <person name="Devillers H."/>
            <person name="Friedrich A."/>
            <person name="Schacherer J."/>
        </authorList>
    </citation>
    <scope>NUCLEOTIDE SEQUENCE</scope>
    <source>
        <strain evidence="4">YJS4271</strain>
    </source>
</reference>
<feature type="compositionally biased region" description="Basic and acidic residues" evidence="1">
    <location>
        <begin position="270"/>
        <end position="284"/>
    </location>
</feature>
<dbReference type="Pfam" id="PF08059">
    <property type="entry name" value="SEP"/>
    <property type="match status" value="1"/>
</dbReference>
<evidence type="ECO:0000313" key="4">
    <source>
        <dbReference type="EMBL" id="CDR40218.1"/>
    </source>
</evidence>
<organism evidence="4">
    <name type="scientific">Cyberlindnera fabianii</name>
    <name type="common">Yeast</name>
    <name type="synonym">Hansenula fabianii</name>
    <dbReference type="NCBI Taxonomy" id="36022"/>
    <lineage>
        <taxon>Eukaryota</taxon>
        <taxon>Fungi</taxon>
        <taxon>Dikarya</taxon>
        <taxon>Ascomycota</taxon>
        <taxon>Saccharomycotina</taxon>
        <taxon>Saccharomycetes</taxon>
        <taxon>Phaffomycetales</taxon>
        <taxon>Phaffomycetaceae</taxon>
        <taxon>Cyberlindnera</taxon>
    </lineage>
</organism>
<dbReference type="Pfam" id="PF00789">
    <property type="entry name" value="UBX"/>
    <property type="match status" value="1"/>
</dbReference>
<sequence>MDKSSVLHQFIELTQTPSAVAEAILERQSWNLDRALDDFYNGPTQSQQPAAPQATTSTSSQPKKKSDSKFKSFSQLVSEEANDEDDEKNYYAGGGRGSALNVENPDEPKNLVQDLLRKAEKNQGHPDRMEEEDEEETQKAKFTGTGYQLGDSTTPSRTIGDSTPLSNRPEKAHRQITFWKDGFQVGEGKLYRYDDPMNAKYLNELNQGRAPLELLDVKMGQDVDVAVMKKLDEEYVPPKGKLGGFHGAGQRLGSPVSPDYVPPVPQSIVEEQKQPETETSKTSEEPEPEGDTQVQIRLADGRRLVRRIMSTANVQELYDYVASETSDSRSWSLFHAFPVKPINDMSQSIKEAGLANAVAVQRWA</sequence>
<dbReference type="SUPFAM" id="SSF102848">
    <property type="entry name" value="NSFL1 (p97 ATPase) cofactor p47, SEP domain"/>
    <property type="match status" value="1"/>
</dbReference>
<dbReference type="InterPro" id="IPR036241">
    <property type="entry name" value="NSFL1C_SEP_dom_sf"/>
</dbReference>
<dbReference type="SMART" id="SM00553">
    <property type="entry name" value="SEP"/>
    <property type="match status" value="1"/>
</dbReference>
<dbReference type="PROSITE" id="PS51399">
    <property type="entry name" value="SEP"/>
    <property type="match status" value="1"/>
</dbReference>
<dbReference type="GO" id="GO:0007030">
    <property type="term" value="P:Golgi organization"/>
    <property type="evidence" value="ECO:0007669"/>
    <property type="project" value="TreeGrafter"/>
</dbReference>
<dbReference type="OrthoDB" id="25887at2759"/>
<name>A0A061AZN8_CYBFA</name>
<dbReference type="GO" id="GO:0061025">
    <property type="term" value="P:membrane fusion"/>
    <property type="evidence" value="ECO:0007669"/>
    <property type="project" value="TreeGrafter"/>
</dbReference>
<dbReference type="InterPro" id="IPR009060">
    <property type="entry name" value="UBA-like_sf"/>
</dbReference>
<dbReference type="SUPFAM" id="SSF46934">
    <property type="entry name" value="UBA-like"/>
    <property type="match status" value="1"/>
</dbReference>
<dbReference type="GO" id="GO:0043130">
    <property type="term" value="F:ubiquitin binding"/>
    <property type="evidence" value="ECO:0007669"/>
    <property type="project" value="TreeGrafter"/>
</dbReference>
<protein>
    <submittedName>
        <fullName evidence="4">CYFA0S04e06150g1_1</fullName>
    </submittedName>
</protein>
<dbReference type="Pfam" id="PF14555">
    <property type="entry name" value="UBA_4"/>
    <property type="match status" value="1"/>
</dbReference>
<dbReference type="Gene3D" id="1.10.8.10">
    <property type="entry name" value="DNA helicase RuvA subunit, C-terminal domain"/>
    <property type="match status" value="1"/>
</dbReference>
<feature type="compositionally biased region" description="Low complexity" evidence="1">
    <location>
        <begin position="43"/>
        <end position="61"/>
    </location>
</feature>
<proteinExistence type="predicted"/>
<dbReference type="SUPFAM" id="SSF54236">
    <property type="entry name" value="Ubiquitin-like"/>
    <property type="match status" value="1"/>
</dbReference>
<dbReference type="GO" id="GO:0005634">
    <property type="term" value="C:nucleus"/>
    <property type="evidence" value="ECO:0007669"/>
    <property type="project" value="TreeGrafter"/>
</dbReference>
<accession>A0A061AZN8</accession>
<feature type="domain" description="UBX" evidence="2">
    <location>
        <begin position="287"/>
        <end position="362"/>
    </location>
</feature>
<dbReference type="GO" id="GO:0031468">
    <property type="term" value="P:nuclear membrane reassembly"/>
    <property type="evidence" value="ECO:0007669"/>
    <property type="project" value="TreeGrafter"/>
</dbReference>
<gene>
    <name evidence="4" type="ORF">CYFA0S_04e06150g</name>
</gene>
<dbReference type="Gene3D" id="3.30.420.210">
    <property type="entry name" value="SEP domain"/>
    <property type="match status" value="1"/>
</dbReference>
<dbReference type="CDD" id="cd14352">
    <property type="entry name" value="UBA_DCN1"/>
    <property type="match status" value="1"/>
</dbReference>
<feature type="domain" description="SEP" evidence="3">
    <location>
        <begin position="171"/>
        <end position="236"/>
    </location>
</feature>
<dbReference type="Gene3D" id="3.10.20.90">
    <property type="entry name" value="Phosphatidylinositol 3-kinase Catalytic Subunit, Chain A, domain 1"/>
    <property type="match status" value="1"/>
</dbReference>